<keyword evidence="1" id="KW-1133">Transmembrane helix</keyword>
<feature type="transmembrane region" description="Helical" evidence="1">
    <location>
        <begin position="84"/>
        <end position="101"/>
    </location>
</feature>
<sequence length="131" mass="15179">MSETKSYTDFARKAFNEMTPIHWDNNDYSKKLIEHKEFSFLSPVLLNELKKIVFFDKNVPQFNCNISNNFHNSMLLTTNADVGLFWRIGSFITVPIISAAMDYQNSAYTILLGGLFIIVLFISIINMKVRR</sequence>
<evidence type="ECO:0000313" key="3">
    <source>
        <dbReference type="Proteomes" id="UP000547931"/>
    </source>
</evidence>
<reference evidence="2 3" key="1">
    <citation type="submission" date="2018-02" db="EMBL/GenBank/DDBJ databases">
        <authorList>
            <person name="Machado R.A."/>
        </authorList>
    </citation>
    <scope>NUCLEOTIDE SEQUENCE [LARGE SCALE GENOMIC DNA]</scope>
    <source>
        <strain evidence="2 3">DSM 23271</strain>
    </source>
</reference>
<organism evidence="2 3">
    <name type="scientific">Photorhabdus stackebrandtii</name>
    <dbReference type="NCBI Taxonomy" id="1123042"/>
    <lineage>
        <taxon>Bacteria</taxon>
        <taxon>Pseudomonadati</taxon>
        <taxon>Pseudomonadota</taxon>
        <taxon>Gammaproteobacteria</taxon>
        <taxon>Enterobacterales</taxon>
        <taxon>Morganellaceae</taxon>
        <taxon>Photorhabdus</taxon>
    </lineage>
</organism>
<protein>
    <submittedName>
        <fullName evidence="2">Uncharacterized protein</fullName>
    </submittedName>
</protein>
<proteinExistence type="predicted"/>
<evidence type="ECO:0000313" key="2">
    <source>
        <dbReference type="EMBL" id="NHB95640.1"/>
    </source>
</evidence>
<evidence type="ECO:0000256" key="1">
    <source>
        <dbReference type="SAM" id="Phobius"/>
    </source>
</evidence>
<dbReference type="EMBL" id="PUJV01000003">
    <property type="protein sequence ID" value="NHB95640.1"/>
    <property type="molecule type" value="Genomic_DNA"/>
</dbReference>
<comment type="caution">
    <text evidence="2">The sequence shown here is derived from an EMBL/GenBank/DDBJ whole genome shotgun (WGS) entry which is preliminary data.</text>
</comment>
<keyword evidence="1" id="KW-0472">Membrane</keyword>
<keyword evidence="3" id="KW-1185">Reference proteome</keyword>
<dbReference type="RefSeq" id="WP_166286146.1">
    <property type="nucleotide sequence ID" value="NZ_CAWPIE010000003.1"/>
</dbReference>
<gene>
    <name evidence="2" type="ORF">C5470_04100</name>
</gene>
<feature type="transmembrane region" description="Helical" evidence="1">
    <location>
        <begin position="107"/>
        <end position="125"/>
    </location>
</feature>
<accession>A0A7X5QJZ8</accession>
<dbReference type="AlphaFoldDB" id="A0A7X5QJZ8"/>
<name>A0A7X5QJZ8_9GAMM</name>
<keyword evidence="1" id="KW-0812">Transmembrane</keyword>
<dbReference type="Proteomes" id="UP000547931">
    <property type="component" value="Unassembled WGS sequence"/>
</dbReference>